<dbReference type="Proteomes" id="UP000029708">
    <property type="component" value="Unassembled WGS sequence"/>
</dbReference>
<evidence type="ECO:0000313" key="2">
    <source>
        <dbReference type="EMBL" id="MBB6183017.1"/>
    </source>
</evidence>
<reference evidence="2 4" key="2">
    <citation type="submission" date="2020-08" db="EMBL/GenBank/DDBJ databases">
        <title>Genomic Encyclopedia of Type Strains, Phase IV (KMG-IV): sequencing the most valuable type-strain genomes for metagenomic binning, comparative biology and taxonomic classification.</title>
        <authorList>
            <person name="Goeker M."/>
        </authorList>
    </citation>
    <scope>NUCLEOTIDE SEQUENCE [LARGE SCALE GENOMIC DNA]</scope>
    <source>
        <strain evidence="2 4">DSM 107085</strain>
    </source>
</reference>
<evidence type="ECO:0000313" key="4">
    <source>
        <dbReference type="Proteomes" id="UP000560000"/>
    </source>
</evidence>
<sequence>MRFDIRIAALSQAFEQRLRIAASLLGAYKINMQVDAWNGTRCHLLIAAGDDLYGQKALDIAHRRGTAVLAVGAAVNDAEYPVIGRDAAAVDIARRMRELLKPTTFAPTAKPDDAATALHALFDGAWRHRPVDVLLDRRVVYLRPQTGRIFAATHSDLLAIQQALAEDSGELGLRAPEALPEHAISSSLEAYLLHIAHAANEKLPPYPDGRYHLKAWPDLGSVPALRDAMAVVARLTQGPTSPSELETALNGSPAASLIRPSLWAFSAAGLLQADAVAPQTAPRPVADARKQGIWASIARHFGLKR</sequence>
<dbReference type="RefSeq" id="WP_043101244.1">
    <property type="nucleotide sequence ID" value="NZ_JACHET010000001.1"/>
</dbReference>
<keyword evidence="3" id="KW-1185">Reference proteome</keyword>
<dbReference type="HOGENOM" id="CLU_911655_0_0_6"/>
<protein>
    <submittedName>
        <fullName evidence="1">Uncharacterized protein</fullName>
    </submittedName>
</protein>
<organism evidence="1 3">
    <name type="scientific">Oleiagrimonas soli</name>
    <dbReference type="NCBI Taxonomy" id="1543381"/>
    <lineage>
        <taxon>Bacteria</taxon>
        <taxon>Pseudomonadati</taxon>
        <taxon>Pseudomonadota</taxon>
        <taxon>Gammaproteobacteria</taxon>
        <taxon>Lysobacterales</taxon>
        <taxon>Rhodanobacteraceae</taxon>
        <taxon>Oleiagrimonas</taxon>
    </lineage>
</organism>
<dbReference type="Proteomes" id="UP000560000">
    <property type="component" value="Unassembled WGS sequence"/>
</dbReference>
<reference evidence="1 3" key="1">
    <citation type="submission" date="2014-09" db="EMBL/GenBank/DDBJ databases">
        <title>Xanthomonadaceae 3.5X direct submission.</title>
        <authorList>
            <person name="Fang T."/>
            <person name="Wang H."/>
        </authorList>
    </citation>
    <scope>NUCLEOTIDE SEQUENCE [LARGE SCALE GENOMIC DNA]</scope>
    <source>
        <strain evidence="1 3">3.5X</strain>
    </source>
</reference>
<evidence type="ECO:0000313" key="1">
    <source>
        <dbReference type="EMBL" id="KGI77515.1"/>
    </source>
</evidence>
<proteinExistence type="predicted"/>
<comment type="caution">
    <text evidence="1">The sequence shown here is derived from an EMBL/GenBank/DDBJ whole genome shotgun (WGS) entry which is preliminary data.</text>
</comment>
<evidence type="ECO:0000313" key="3">
    <source>
        <dbReference type="Proteomes" id="UP000029708"/>
    </source>
</evidence>
<name>A0A099CX16_9GAMM</name>
<accession>A0A099CX16</accession>
<dbReference type="OrthoDB" id="6027059at2"/>
<dbReference type="EMBL" id="JROI01000011">
    <property type="protein sequence ID" value="KGI77515.1"/>
    <property type="molecule type" value="Genomic_DNA"/>
</dbReference>
<dbReference type="STRING" id="1543381.LF63_0109260"/>
<gene>
    <name evidence="2" type="ORF">HNQ86_000362</name>
    <name evidence="1" type="ORF">LF63_0109260</name>
</gene>
<dbReference type="EMBL" id="JACHET010000001">
    <property type="protein sequence ID" value="MBB6183017.1"/>
    <property type="molecule type" value="Genomic_DNA"/>
</dbReference>
<dbReference type="AlphaFoldDB" id="A0A099CX16"/>